<name>A0ABV5WMK8_9BACI</name>
<accession>A0ABV5WMK8</accession>
<feature type="domain" description="6-hydroxymethylpterin diphosphokinase MptE-like" evidence="1">
    <location>
        <begin position="216"/>
        <end position="386"/>
    </location>
</feature>
<keyword evidence="3" id="KW-1185">Reference proteome</keyword>
<evidence type="ECO:0000313" key="2">
    <source>
        <dbReference type="EMBL" id="MFB9761516.1"/>
    </source>
</evidence>
<reference evidence="2 3" key="1">
    <citation type="submission" date="2024-09" db="EMBL/GenBank/DDBJ databases">
        <authorList>
            <person name="Sun Q."/>
            <person name="Mori K."/>
        </authorList>
    </citation>
    <scope>NUCLEOTIDE SEQUENCE [LARGE SCALE GENOMIC DNA]</scope>
    <source>
        <strain evidence="2 3">JCM 11201</strain>
    </source>
</reference>
<dbReference type="PANTHER" id="PTHR41786">
    <property type="entry name" value="MOTILITY ACCESSORY FACTOR MAF"/>
    <property type="match status" value="1"/>
</dbReference>
<proteinExistence type="predicted"/>
<evidence type="ECO:0000259" key="1">
    <source>
        <dbReference type="Pfam" id="PF01973"/>
    </source>
</evidence>
<dbReference type="RefSeq" id="WP_379951675.1">
    <property type="nucleotide sequence ID" value="NZ_JBHMAF010000194.1"/>
</dbReference>
<comment type="caution">
    <text evidence="2">The sequence shown here is derived from an EMBL/GenBank/DDBJ whole genome shotgun (WGS) entry which is preliminary data.</text>
</comment>
<gene>
    <name evidence="2" type="ORF">ACFFMS_25050</name>
</gene>
<dbReference type="PANTHER" id="PTHR41786:SF1">
    <property type="entry name" value="6-HYDROXYMETHYLPTERIN DIPHOSPHOKINASE MPTE-LIKE DOMAIN-CONTAINING PROTEIN"/>
    <property type="match status" value="1"/>
</dbReference>
<dbReference type="Pfam" id="PF01973">
    <property type="entry name" value="MptE-like"/>
    <property type="match status" value="1"/>
</dbReference>
<sequence>MSKPPANLYERNELFQKNLQCFPEYIKQQIRKVDLEEVEKWIDIVYTKEGDPICKYEKDGKVKHINSRNPWEEAKNWCNQLPLNQMSTLFVYGCGFGYPLIELLKRVHENSWVVVFESELPIFVAMLHYFDLEPVFRIHNKCIFFLGPFEEFSQFFQNFISTYGLLYLTVPSVLFTPTSRLFKKEYLNIQSHIFERLTQKIFSYGNDHYDSLLGFHNMIENVEKILQNPYLSSLKDKFANAPAFIVANGPSLDQSMHELKQVKGKALILCCESAIVPLMKNDIKPDAICVLERIPESYLYHFQDKEYPEDIALLALAVADPRTFASFTGPKIPIFRSFESTSQWINRIVGNGSGLYAGLNVSHLAYELAVYMGANPIVFVGQNFAYGLDGLTHSKQSKYTEDVQGYIEKVKSLPVVYVEGNDGSKVPSNPLWVEFRKGLEQLIEQTPHVTIINATEGGAKIKGTISDTLTNVIEKYCKTSLSYTLDMLLNESKENLDVSHRKNKIKSLRIELIKYIDIYFALNQSTSERMVIVERLLDGSETKDKYGIGEKLYQEFEQNNKHIMKFCHSHVHTQFFQQVILFGYHQMNELGAINTPEKLRHAIQIQMQLFDNLCVICQSLIRNFQIAVKKLPLKEITSNE</sequence>
<dbReference type="EMBL" id="JBHMAF010000194">
    <property type="protein sequence ID" value="MFB9761516.1"/>
    <property type="molecule type" value="Genomic_DNA"/>
</dbReference>
<dbReference type="Proteomes" id="UP001589609">
    <property type="component" value="Unassembled WGS sequence"/>
</dbReference>
<dbReference type="InterPro" id="IPR002826">
    <property type="entry name" value="MptE-like"/>
</dbReference>
<evidence type="ECO:0000313" key="3">
    <source>
        <dbReference type="Proteomes" id="UP001589609"/>
    </source>
</evidence>
<protein>
    <submittedName>
        <fullName evidence="2">Motility associated factor glycosyltransferase family protein</fullName>
    </submittedName>
</protein>
<organism evidence="2 3">
    <name type="scientific">Ectobacillus funiculus</name>
    <dbReference type="NCBI Taxonomy" id="137993"/>
    <lineage>
        <taxon>Bacteria</taxon>
        <taxon>Bacillati</taxon>
        <taxon>Bacillota</taxon>
        <taxon>Bacilli</taxon>
        <taxon>Bacillales</taxon>
        <taxon>Bacillaceae</taxon>
        <taxon>Ectobacillus</taxon>
    </lineage>
</organism>